<protein>
    <submittedName>
        <fullName evidence="2">Uncharacterized protein</fullName>
    </submittedName>
</protein>
<accession>A0ABD2B5V1</accession>
<name>A0ABD2B5V1_VESMC</name>
<keyword evidence="3" id="KW-1185">Reference proteome</keyword>
<sequence>MSKCWMMNSEGNRDRQRRERQVERKNELRSSSSVVQMNIGRKPIFSMKKVIISFIPTVQYFHFGTLEWKHLNPLLIILYGKIDKSLLRKRKTKGKSKEIGRKICLMVVSMFRFDGEPKDRKYKKESRFGILYDKTVHELWNGNELFREETPKELEPARSRCLENKSVRMHIRYQCSYKDFSSKRKTNDDDDDDVDDDGDDYDKAVTLIDLDVEIDLDNVTSNRFEEQYTQPSLYAE</sequence>
<evidence type="ECO:0000313" key="3">
    <source>
        <dbReference type="Proteomes" id="UP001607303"/>
    </source>
</evidence>
<organism evidence="2 3">
    <name type="scientific">Vespula maculifrons</name>
    <name type="common">Eastern yellow jacket</name>
    <name type="synonym">Wasp</name>
    <dbReference type="NCBI Taxonomy" id="7453"/>
    <lineage>
        <taxon>Eukaryota</taxon>
        <taxon>Metazoa</taxon>
        <taxon>Ecdysozoa</taxon>
        <taxon>Arthropoda</taxon>
        <taxon>Hexapoda</taxon>
        <taxon>Insecta</taxon>
        <taxon>Pterygota</taxon>
        <taxon>Neoptera</taxon>
        <taxon>Endopterygota</taxon>
        <taxon>Hymenoptera</taxon>
        <taxon>Apocrita</taxon>
        <taxon>Aculeata</taxon>
        <taxon>Vespoidea</taxon>
        <taxon>Vespidae</taxon>
        <taxon>Vespinae</taxon>
        <taxon>Vespula</taxon>
    </lineage>
</organism>
<reference evidence="2 3" key="1">
    <citation type="journal article" date="2024" name="Ann. Entomol. Soc. Am.">
        <title>Genomic analyses of the southern and eastern yellowjacket wasps (Hymenoptera: Vespidae) reveal evolutionary signatures of social life.</title>
        <authorList>
            <person name="Catto M.A."/>
            <person name="Caine P.B."/>
            <person name="Orr S.E."/>
            <person name="Hunt B.G."/>
            <person name="Goodisman M.A.D."/>
        </authorList>
    </citation>
    <scope>NUCLEOTIDE SEQUENCE [LARGE SCALE GENOMIC DNA]</scope>
    <source>
        <strain evidence="2">232</strain>
        <tissue evidence="2">Head and thorax</tissue>
    </source>
</reference>
<evidence type="ECO:0000256" key="1">
    <source>
        <dbReference type="SAM" id="MobiDB-lite"/>
    </source>
</evidence>
<comment type="caution">
    <text evidence="2">The sequence shown here is derived from an EMBL/GenBank/DDBJ whole genome shotgun (WGS) entry which is preliminary data.</text>
</comment>
<feature type="compositionally biased region" description="Basic and acidic residues" evidence="1">
    <location>
        <begin position="11"/>
        <end position="27"/>
    </location>
</feature>
<proteinExistence type="predicted"/>
<dbReference type="AlphaFoldDB" id="A0ABD2B5V1"/>
<feature type="region of interest" description="Disordered" evidence="1">
    <location>
        <begin position="1"/>
        <end position="27"/>
    </location>
</feature>
<evidence type="ECO:0000313" key="2">
    <source>
        <dbReference type="EMBL" id="KAL2728013.1"/>
    </source>
</evidence>
<dbReference type="EMBL" id="JAYRBN010000100">
    <property type="protein sequence ID" value="KAL2728013.1"/>
    <property type="molecule type" value="Genomic_DNA"/>
</dbReference>
<dbReference type="Proteomes" id="UP001607303">
    <property type="component" value="Unassembled WGS sequence"/>
</dbReference>
<gene>
    <name evidence="2" type="ORF">V1477_017289</name>
</gene>